<proteinExistence type="inferred from homology"/>
<dbReference type="NCBIfam" id="TIGR01571">
    <property type="entry name" value="A_thal_Cys_rich"/>
    <property type="match status" value="1"/>
</dbReference>
<evidence type="ECO:0000313" key="4">
    <source>
        <dbReference type="Proteomes" id="UP000264840"/>
    </source>
</evidence>
<feature type="signal peptide" evidence="2">
    <location>
        <begin position="1"/>
        <end position="24"/>
    </location>
</feature>
<dbReference type="PANTHER" id="PTHR15907">
    <property type="entry name" value="DUF614 FAMILY PROTEIN-RELATED"/>
    <property type="match status" value="1"/>
</dbReference>
<dbReference type="Proteomes" id="UP000264840">
    <property type="component" value="Unplaced"/>
</dbReference>
<reference evidence="3" key="1">
    <citation type="submission" date="2025-08" db="UniProtKB">
        <authorList>
            <consortium name="Ensembl"/>
        </authorList>
    </citation>
    <scope>IDENTIFICATION</scope>
</reference>
<feature type="chain" id="PRO_5018776401" evidence="2">
    <location>
        <begin position="25"/>
        <end position="127"/>
    </location>
</feature>
<evidence type="ECO:0000256" key="1">
    <source>
        <dbReference type="ARBA" id="ARBA00009024"/>
    </source>
</evidence>
<accession>A0A3Q2VY48</accession>
<reference evidence="3" key="2">
    <citation type="submission" date="2025-09" db="UniProtKB">
        <authorList>
            <consortium name="Ensembl"/>
        </authorList>
    </citation>
    <scope>IDENTIFICATION</scope>
</reference>
<keyword evidence="2" id="KW-0732">Signal</keyword>
<dbReference type="Pfam" id="PF04749">
    <property type="entry name" value="PLAC8"/>
    <property type="match status" value="1"/>
</dbReference>
<evidence type="ECO:0000256" key="2">
    <source>
        <dbReference type="SAM" id="SignalP"/>
    </source>
</evidence>
<dbReference type="AlphaFoldDB" id="A0A3Q2VY48"/>
<protein>
    <submittedName>
        <fullName evidence="3">Cornifelin</fullName>
    </submittedName>
</protein>
<dbReference type="GeneTree" id="ENSGT00940000161202"/>
<sequence>MFNLLQVIFLLLAAMEYQTNVINAQPQVTVTQYTVSRGSSEWSTNACDCCEDCGICLCGTFVPCILACQVAQDSDESCCLACLPGALIALRTSIRNRYNIGVSVVQMSNHLLNKKTRILIMNSIMKS</sequence>
<dbReference type="InterPro" id="IPR006461">
    <property type="entry name" value="PLAC_motif_containing"/>
</dbReference>
<dbReference type="OMA" id="DKTICAC"/>
<evidence type="ECO:0000313" key="3">
    <source>
        <dbReference type="Ensembl" id="ENSHBUP00000013498.1"/>
    </source>
</evidence>
<dbReference type="STRING" id="8153.ENSHBUP00000013498"/>
<comment type="similarity">
    <text evidence="1">Belongs to the cornifelin family.</text>
</comment>
<organism evidence="3 4">
    <name type="scientific">Haplochromis burtoni</name>
    <name type="common">Burton's mouthbrooder</name>
    <name type="synonym">Chromis burtoni</name>
    <dbReference type="NCBI Taxonomy" id="8153"/>
    <lineage>
        <taxon>Eukaryota</taxon>
        <taxon>Metazoa</taxon>
        <taxon>Chordata</taxon>
        <taxon>Craniata</taxon>
        <taxon>Vertebrata</taxon>
        <taxon>Euteleostomi</taxon>
        <taxon>Actinopterygii</taxon>
        <taxon>Neopterygii</taxon>
        <taxon>Teleostei</taxon>
        <taxon>Neoteleostei</taxon>
        <taxon>Acanthomorphata</taxon>
        <taxon>Ovalentaria</taxon>
        <taxon>Cichlomorphae</taxon>
        <taxon>Cichliformes</taxon>
        <taxon>Cichlidae</taxon>
        <taxon>African cichlids</taxon>
        <taxon>Pseudocrenilabrinae</taxon>
        <taxon>Haplochromini</taxon>
        <taxon>Haplochromis</taxon>
    </lineage>
</organism>
<name>A0A3Q2VY48_HAPBU</name>
<keyword evidence="4" id="KW-1185">Reference proteome</keyword>
<dbReference type="Ensembl" id="ENSHBUT00000021257.1">
    <property type="protein sequence ID" value="ENSHBUP00000013498.1"/>
    <property type="gene ID" value="ENSHBUG00000015278.1"/>
</dbReference>